<evidence type="ECO:0000256" key="5">
    <source>
        <dbReference type="ARBA" id="ARBA00022692"/>
    </source>
</evidence>
<evidence type="ECO:0000256" key="12">
    <source>
        <dbReference type="ARBA" id="ARBA00023136"/>
    </source>
</evidence>
<evidence type="ECO:0000256" key="19">
    <source>
        <dbReference type="PROSITE-ProRule" id="PRU10141"/>
    </source>
</evidence>
<evidence type="ECO:0000259" key="23">
    <source>
        <dbReference type="PROSITE" id="PS50948"/>
    </source>
</evidence>
<evidence type="ECO:0000256" key="15">
    <source>
        <dbReference type="ARBA" id="ARBA00023180"/>
    </source>
</evidence>
<feature type="binding site" evidence="19">
    <location>
        <position position="568"/>
    </location>
    <ligand>
        <name>ATP</name>
        <dbReference type="ChEBI" id="CHEBI:30616"/>
    </ligand>
</feature>
<dbReference type="Pfam" id="PF01453">
    <property type="entry name" value="B_lectin"/>
    <property type="match status" value="1"/>
</dbReference>
<dbReference type="FunFam" id="1.10.510.10:FF:000237">
    <property type="entry name" value="G-type lectin S-receptor-like serine/threonine-protein kinase"/>
    <property type="match status" value="1"/>
</dbReference>
<evidence type="ECO:0000256" key="16">
    <source>
        <dbReference type="ARBA" id="ARBA00047899"/>
    </source>
</evidence>
<evidence type="ECO:0000256" key="8">
    <source>
        <dbReference type="ARBA" id="ARBA00022741"/>
    </source>
</evidence>
<evidence type="ECO:0000256" key="10">
    <source>
        <dbReference type="ARBA" id="ARBA00022840"/>
    </source>
</evidence>
<dbReference type="InterPro" id="IPR003609">
    <property type="entry name" value="Pan_app"/>
</dbReference>
<dbReference type="Gene3D" id="3.30.200.20">
    <property type="entry name" value="Phosphorylase Kinase, domain 1"/>
    <property type="match status" value="1"/>
</dbReference>
<evidence type="ECO:0000259" key="22">
    <source>
        <dbReference type="PROSITE" id="PS50927"/>
    </source>
</evidence>
<dbReference type="CDD" id="cd14066">
    <property type="entry name" value="STKc_IRAK"/>
    <property type="match status" value="1"/>
</dbReference>
<dbReference type="Pfam" id="PF00069">
    <property type="entry name" value="Pkinase"/>
    <property type="match status" value="1"/>
</dbReference>
<keyword evidence="13" id="KW-1015">Disulfide bond</keyword>
<dbReference type="Proteomes" id="UP001454036">
    <property type="component" value="Unassembled WGS sequence"/>
</dbReference>
<comment type="catalytic activity">
    <reaction evidence="17 18">
        <text>L-seryl-[protein] + ATP = O-phospho-L-seryl-[protein] + ADP + H(+)</text>
        <dbReference type="Rhea" id="RHEA:17989"/>
        <dbReference type="Rhea" id="RHEA-COMP:9863"/>
        <dbReference type="Rhea" id="RHEA-COMP:11604"/>
        <dbReference type="ChEBI" id="CHEBI:15378"/>
        <dbReference type="ChEBI" id="CHEBI:29999"/>
        <dbReference type="ChEBI" id="CHEBI:30616"/>
        <dbReference type="ChEBI" id="CHEBI:83421"/>
        <dbReference type="ChEBI" id="CHEBI:456216"/>
        <dbReference type="EC" id="2.7.11.1"/>
    </reaction>
</comment>
<keyword evidence="8 18" id="KW-0547">Nucleotide-binding</keyword>
<dbReference type="GO" id="GO:0030246">
    <property type="term" value="F:carbohydrate binding"/>
    <property type="evidence" value="ECO:0007669"/>
    <property type="project" value="UniProtKB-KW"/>
</dbReference>
<dbReference type="InterPro" id="IPR008271">
    <property type="entry name" value="Ser/Thr_kinase_AS"/>
</dbReference>
<dbReference type="AlphaFoldDB" id="A0AAV3RE87"/>
<keyword evidence="9 18" id="KW-0418">Kinase</keyword>
<evidence type="ECO:0000313" key="25">
    <source>
        <dbReference type="Proteomes" id="UP001454036"/>
    </source>
</evidence>
<dbReference type="PROSITE" id="PS50948">
    <property type="entry name" value="PAN"/>
    <property type="match status" value="1"/>
</dbReference>
<keyword evidence="25" id="KW-1185">Reference proteome</keyword>
<keyword evidence="11 20" id="KW-1133">Transmembrane helix</keyword>
<feature type="domain" description="Protein kinase" evidence="21">
    <location>
        <begin position="539"/>
        <end position="825"/>
    </location>
</feature>
<dbReference type="InterPro" id="IPR000719">
    <property type="entry name" value="Prot_kinase_dom"/>
</dbReference>
<comment type="similarity">
    <text evidence="18">Belongs to the protein kinase superfamily. Ser/Thr protein kinase family.</text>
</comment>
<dbReference type="InterPro" id="IPR024171">
    <property type="entry name" value="SRK-like_kinase"/>
</dbReference>
<evidence type="ECO:0000313" key="24">
    <source>
        <dbReference type="EMBL" id="GAA0174734.1"/>
    </source>
</evidence>
<evidence type="ECO:0000256" key="4">
    <source>
        <dbReference type="ARBA" id="ARBA00022679"/>
    </source>
</evidence>
<dbReference type="GO" id="GO:0016020">
    <property type="term" value="C:membrane"/>
    <property type="evidence" value="ECO:0007669"/>
    <property type="project" value="UniProtKB-SubCell"/>
</dbReference>
<dbReference type="PROSITE" id="PS00107">
    <property type="entry name" value="PROTEIN_KINASE_ATP"/>
    <property type="match status" value="1"/>
</dbReference>
<dbReference type="SUPFAM" id="SSF51110">
    <property type="entry name" value="alpha-D-mannose-specific plant lectins"/>
    <property type="match status" value="1"/>
</dbReference>
<gene>
    <name evidence="24" type="ORF">LIER_28067</name>
</gene>
<dbReference type="PROSITE" id="PS00108">
    <property type="entry name" value="PROTEIN_KINASE_ST"/>
    <property type="match status" value="1"/>
</dbReference>
<keyword evidence="10 18" id="KW-0067">ATP-binding</keyword>
<keyword evidence="2 18" id="KW-0723">Serine/threonine-protein kinase</keyword>
<keyword evidence="7" id="KW-0430">Lectin</keyword>
<accession>A0AAV3RE87</accession>
<dbReference type="FunFam" id="3.30.200.20:FF:000059">
    <property type="entry name" value="S-receptor-like serine/threonine-protein kinase"/>
    <property type="match status" value="1"/>
</dbReference>
<keyword evidence="14 24" id="KW-0675">Receptor</keyword>
<evidence type="ECO:0000256" key="20">
    <source>
        <dbReference type="SAM" id="Phobius"/>
    </source>
</evidence>
<dbReference type="EC" id="2.7.11.1" evidence="18"/>
<reference evidence="24 25" key="1">
    <citation type="submission" date="2024-01" db="EMBL/GenBank/DDBJ databases">
        <title>The complete chloroplast genome sequence of Lithospermum erythrorhizon: insights into the phylogenetic relationship among Boraginaceae species and the maternal lineages of purple gromwells.</title>
        <authorList>
            <person name="Okada T."/>
            <person name="Watanabe K."/>
        </authorList>
    </citation>
    <scope>NUCLEOTIDE SEQUENCE [LARGE SCALE GENOMIC DNA]</scope>
</reference>
<comment type="caution">
    <text evidence="24">The sequence shown here is derived from an EMBL/GenBank/DDBJ whole genome shotgun (WGS) entry which is preliminary data.</text>
</comment>
<name>A0AAV3RE87_LITER</name>
<dbReference type="GO" id="GO:0004674">
    <property type="term" value="F:protein serine/threonine kinase activity"/>
    <property type="evidence" value="ECO:0007669"/>
    <property type="project" value="UniProtKB-KW"/>
</dbReference>
<keyword evidence="6" id="KW-0732">Signal</keyword>
<dbReference type="PIRSF" id="PIRSF000641">
    <property type="entry name" value="SRK"/>
    <property type="match status" value="1"/>
</dbReference>
<dbReference type="Gene3D" id="1.10.510.10">
    <property type="entry name" value="Transferase(Phosphotransferase) domain 1"/>
    <property type="match status" value="1"/>
</dbReference>
<dbReference type="InterPro" id="IPR036426">
    <property type="entry name" value="Bulb-type_lectin_dom_sf"/>
</dbReference>
<dbReference type="FunFam" id="2.90.10.10:FF:000013">
    <property type="entry name" value="G-type lectin S-receptor-like serine/threonine-protein kinase LECRK1"/>
    <property type="match status" value="1"/>
</dbReference>
<organism evidence="24 25">
    <name type="scientific">Lithospermum erythrorhizon</name>
    <name type="common">Purple gromwell</name>
    <name type="synonym">Lithospermum officinale var. erythrorhizon</name>
    <dbReference type="NCBI Taxonomy" id="34254"/>
    <lineage>
        <taxon>Eukaryota</taxon>
        <taxon>Viridiplantae</taxon>
        <taxon>Streptophyta</taxon>
        <taxon>Embryophyta</taxon>
        <taxon>Tracheophyta</taxon>
        <taxon>Spermatophyta</taxon>
        <taxon>Magnoliopsida</taxon>
        <taxon>eudicotyledons</taxon>
        <taxon>Gunneridae</taxon>
        <taxon>Pentapetalae</taxon>
        <taxon>asterids</taxon>
        <taxon>lamiids</taxon>
        <taxon>Boraginales</taxon>
        <taxon>Boraginaceae</taxon>
        <taxon>Boraginoideae</taxon>
        <taxon>Lithospermeae</taxon>
        <taxon>Lithospermum</taxon>
    </lineage>
</organism>
<dbReference type="InterPro" id="IPR051343">
    <property type="entry name" value="G-type_lectin_kinases/EP1-like"/>
</dbReference>
<evidence type="ECO:0000256" key="17">
    <source>
        <dbReference type="ARBA" id="ARBA00048679"/>
    </source>
</evidence>
<sequence>MVQFLYHIIQEQRFTIQMASSYLHIIFILLCYVPLSLAQSNGNIGIGSSRTAGDGEVPWTSASGDFAFGFKEVQKDEFLLSIWYDKIPQKTVVWHANVSTNGIGNPILPKGSTIQVDAQTGLVLRDPRGRRLWNTASIVSDVARAFLNDTGNLVLSSSDNTSLWESFQYPTDTLLPSQELEIDGMLISRRSETNFSQGRFYIVMQSDGNFLAYTKSLPGNQDYDDEYYNTGTVDTANSVNSGSKVVFDQRANFYVLKRNNETTVIGSRSVLLLSDYYHRVTLDFDGVLTHYYYPKSSSGNATWTVAWTQPDNICLSIDGNNGSGACGYNSFCRLNTLRKPVCQCPNGYSLVNQNDEYGSCQPNFSQSCDGLEKGVAAEDIFNFQILDDTDWPKSDFQQISPSSEEECRSACLQDCFCAVAIYRRNSCWKKKLPLSNGRIDTSLNSKAFIKYRIRDAPLLKPESGVQGRREGGNDSGTLTLIVSVLLGSSVFINVLLVGTGCLGFYLIYQKKIIKHSGENNSSGVSLRCFTFRELEEATNGFREEIGRGAFGVVFKGVMPFGSTIAVKKLDSVARNTEKEFRTEVNVIGQTHHKNLVRLIGFCDEEQNRLLVYEYMSNGTLASFIFGEPRPSWSQRTKIALGVARGLNYLHEECSTQIIHCDIKPQNVLLDEYYNARISDFGLAKLLMLNQSRTNTGIRGTKGYVAPEWFRNTQISTKVDVYSFGVVMFEIMTCRGSLDDLEVVGEDKFVVLTDWAWDCYQDGRLDELVGMDMEALDDLDKLERYVMVGLWCIQENASSRPTMRMVTQMLEGTVEVTSPPCPYPSFSTSA</sequence>
<evidence type="ECO:0000256" key="1">
    <source>
        <dbReference type="ARBA" id="ARBA00004479"/>
    </source>
</evidence>
<dbReference type="EMBL" id="BAABME010009202">
    <property type="protein sequence ID" value="GAA0174734.1"/>
    <property type="molecule type" value="Genomic_DNA"/>
</dbReference>
<evidence type="ECO:0000256" key="13">
    <source>
        <dbReference type="ARBA" id="ARBA00023157"/>
    </source>
</evidence>
<evidence type="ECO:0000256" key="9">
    <source>
        <dbReference type="ARBA" id="ARBA00022777"/>
    </source>
</evidence>
<dbReference type="GO" id="GO:0005524">
    <property type="term" value="F:ATP binding"/>
    <property type="evidence" value="ECO:0007669"/>
    <property type="project" value="UniProtKB-UniRule"/>
</dbReference>
<evidence type="ECO:0000256" key="2">
    <source>
        <dbReference type="ARBA" id="ARBA00022527"/>
    </source>
</evidence>
<evidence type="ECO:0000256" key="11">
    <source>
        <dbReference type="ARBA" id="ARBA00022989"/>
    </source>
</evidence>
<comment type="subcellular location">
    <subcellularLocation>
        <location evidence="1">Membrane</location>
        <topology evidence="1">Single-pass type I membrane protein</topology>
    </subcellularLocation>
</comment>
<keyword evidence="12 20" id="KW-0472">Membrane</keyword>
<evidence type="ECO:0000256" key="6">
    <source>
        <dbReference type="ARBA" id="ARBA00022729"/>
    </source>
</evidence>
<dbReference type="InterPro" id="IPR017441">
    <property type="entry name" value="Protein_kinase_ATP_BS"/>
</dbReference>
<evidence type="ECO:0000256" key="14">
    <source>
        <dbReference type="ARBA" id="ARBA00023170"/>
    </source>
</evidence>
<keyword evidence="5 20" id="KW-0812">Transmembrane</keyword>
<evidence type="ECO:0000259" key="21">
    <source>
        <dbReference type="PROSITE" id="PS50011"/>
    </source>
</evidence>
<dbReference type="SMART" id="SM00108">
    <property type="entry name" value="B_lectin"/>
    <property type="match status" value="1"/>
</dbReference>
<evidence type="ECO:0000256" key="18">
    <source>
        <dbReference type="PIRNR" id="PIRNR000641"/>
    </source>
</evidence>
<keyword evidence="3" id="KW-0245">EGF-like domain</keyword>
<dbReference type="SMART" id="SM00220">
    <property type="entry name" value="S_TKc"/>
    <property type="match status" value="1"/>
</dbReference>
<dbReference type="PANTHER" id="PTHR47976:SF119">
    <property type="entry name" value="G-TYPE LECTIN S-RECEPTOR-LIKE SERINE_THREONINE-PROTEIN KINASE RLK1"/>
    <property type="match status" value="1"/>
</dbReference>
<keyword evidence="15" id="KW-0325">Glycoprotein</keyword>
<dbReference type="InterPro" id="IPR001480">
    <property type="entry name" value="Bulb-type_lectin_dom"/>
</dbReference>
<dbReference type="Gene3D" id="2.90.10.10">
    <property type="entry name" value="Bulb-type lectin domain"/>
    <property type="match status" value="2"/>
</dbReference>
<feature type="domain" description="Apple" evidence="23">
    <location>
        <begin position="368"/>
        <end position="456"/>
    </location>
</feature>
<keyword evidence="4 18" id="KW-0808">Transferase</keyword>
<evidence type="ECO:0000256" key="7">
    <source>
        <dbReference type="ARBA" id="ARBA00022734"/>
    </source>
</evidence>
<feature type="transmembrane region" description="Helical" evidence="20">
    <location>
        <begin position="21"/>
        <end position="38"/>
    </location>
</feature>
<dbReference type="PROSITE" id="PS50011">
    <property type="entry name" value="PROTEIN_KINASE_DOM"/>
    <property type="match status" value="1"/>
</dbReference>
<dbReference type="InterPro" id="IPR011009">
    <property type="entry name" value="Kinase-like_dom_sf"/>
</dbReference>
<protein>
    <recommendedName>
        <fullName evidence="18">Receptor-like serine/threonine-protein kinase</fullName>
        <ecNumber evidence="18">2.7.11.1</ecNumber>
    </recommendedName>
</protein>
<dbReference type="SUPFAM" id="SSF56112">
    <property type="entry name" value="Protein kinase-like (PK-like)"/>
    <property type="match status" value="1"/>
</dbReference>
<evidence type="ECO:0000256" key="3">
    <source>
        <dbReference type="ARBA" id="ARBA00022536"/>
    </source>
</evidence>
<comment type="catalytic activity">
    <reaction evidence="16 18">
        <text>L-threonyl-[protein] + ATP = O-phospho-L-threonyl-[protein] + ADP + H(+)</text>
        <dbReference type="Rhea" id="RHEA:46608"/>
        <dbReference type="Rhea" id="RHEA-COMP:11060"/>
        <dbReference type="Rhea" id="RHEA-COMP:11605"/>
        <dbReference type="ChEBI" id="CHEBI:15378"/>
        <dbReference type="ChEBI" id="CHEBI:30013"/>
        <dbReference type="ChEBI" id="CHEBI:30616"/>
        <dbReference type="ChEBI" id="CHEBI:61977"/>
        <dbReference type="ChEBI" id="CHEBI:456216"/>
        <dbReference type="EC" id="2.7.11.1"/>
    </reaction>
</comment>
<dbReference type="PROSITE" id="PS50927">
    <property type="entry name" value="BULB_LECTIN"/>
    <property type="match status" value="1"/>
</dbReference>
<dbReference type="PANTHER" id="PTHR47976">
    <property type="entry name" value="G-TYPE LECTIN S-RECEPTOR-LIKE SERINE/THREONINE-PROTEIN KINASE SD2-5"/>
    <property type="match status" value="1"/>
</dbReference>
<dbReference type="CDD" id="cd01098">
    <property type="entry name" value="PAN_AP_plant"/>
    <property type="match status" value="1"/>
</dbReference>
<proteinExistence type="inferred from homology"/>
<feature type="domain" description="Bulb-type lectin" evidence="22">
    <location>
        <begin position="43"/>
        <end position="168"/>
    </location>
</feature>